<reference evidence="2" key="1">
    <citation type="submission" date="2023-03" db="EMBL/GenBank/DDBJ databases">
        <title>Massive genome expansion in bonnet fungi (Mycena s.s.) driven by repeated elements and novel gene families across ecological guilds.</title>
        <authorList>
            <consortium name="Lawrence Berkeley National Laboratory"/>
            <person name="Harder C.B."/>
            <person name="Miyauchi S."/>
            <person name="Viragh M."/>
            <person name="Kuo A."/>
            <person name="Thoen E."/>
            <person name="Andreopoulos B."/>
            <person name="Lu D."/>
            <person name="Skrede I."/>
            <person name="Drula E."/>
            <person name="Henrissat B."/>
            <person name="Morin E."/>
            <person name="Kohler A."/>
            <person name="Barry K."/>
            <person name="LaButti K."/>
            <person name="Morin E."/>
            <person name="Salamov A."/>
            <person name="Lipzen A."/>
            <person name="Mereny Z."/>
            <person name="Hegedus B."/>
            <person name="Baldrian P."/>
            <person name="Stursova M."/>
            <person name="Weitz H."/>
            <person name="Taylor A."/>
            <person name="Grigoriev I.V."/>
            <person name="Nagy L.G."/>
            <person name="Martin F."/>
            <person name="Kauserud H."/>
        </authorList>
    </citation>
    <scope>NUCLEOTIDE SEQUENCE</scope>
    <source>
        <strain evidence="2">CBHHK067</strain>
    </source>
</reference>
<feature type="compositionally biased region" description="Basic and acidic residues" evidence="1">
    <location>
        <begin position="98"/>
        <end position="109"/>
    </location>
</feature>
<evidence type="ECO:0000313" key="3">
    <source>
        <dbReference type="Proteomes" id="UP001221757"/>
    </source>
</evidence>
<name>A0AAD7DME9_MYCRO</name>
<organism evidence="2 3">
    <name type="scientific">Mycena rosella</name>
    <name type="common">Pink bonnet</name>
    <name type="synonym">Agaricus rosellus</name>
    <dbReference type="NCBI Taxonomy" id="1033263"/>
    <lineage>
        <taxon>Eukaryota</taxon>
        <taxon>Fungi</taxon>
        <taxon>Dikarya</taxon>
        <taxon>Basidiomycota</taxon>
        <taxon>Agaricomycotina</taxon>
        <taxon>Agaricomycetes</taxon>
        <taxon>Agaricomycetidae</taxon>
        <taxon>Agaricales</taxon>
        <taxon>Marasmiineae</taxon>
        <taxon>Mycenaceae</taxon>
        <taxon>Mycena</taxon>
    </lineage>
</organism>
<dbReference type="Proteomes" id="UP001221757">
    <property type="component" value="Unassembled WGS sequence"/>
</dbReference>
<dbReference type="AlphaFoldDB" id="A0AAD7DME9"/>
<keyword evidence="3" id="KW-1185">Reference proteome</keyword>
<feature type="region of interest" description="Disordered" evidence="1">
    <location>
        <begin position="89"/>
        <end position="115"/>
    </location>
</feature>
<evidence type="ECO:0000256" key="1">
    <source>
        <dbReference type="SAM" id="MobiDB-lite"/>
    </source>
</evidence>
<dbReference type="EMBL" id="JARKIE010000040">
    <property type="protein sequence ID" value="KAJ7694751.1"/>
    <property type="molecule type" value="Genomic_DNA"/>
</dbReference>
<evidence type="ECO:0000313" key="2">
    <source>
        <dbReference type="EMBL" id="KAJ7694751.1"/>
    </source>
</evidence>
<comment type="caution">
    <text evidence="2">The sequence shown here is derived from an EMBL/GenBank/DDBJ whole genome shotgun (WGS) entry which is preliminary data.</text>
</comment>
<gene>
    <name evidence="2" type="ORF">B0H17DRAFT_1131694</name>
</gene>
<proteinExistence type="predicted"/>
<accession>A0AAD7DME9</accession>
<sequence>MAPASRSTNSGSESLIERSFDITLPCLSPSRLINPIILDIPGVPLAPIEYTATGAPSSVDIRIQVHATASTTPYLASDVVDRPARCTPPARAHQLKRGRLDSGDREGGMRGRMRGRRTSVAREILLGPDHAGVSCATHDRGNRGCRRG</sequence>
<protein>
    <submittedName>
        <fullName evidence="2">Uncharacterized protein</fullName>
    </submittedName>
</protein>